<keyword evidence="7" id="KW-1185">Reference proteome</keyword>
<dbReference type="InterPro" id="IPR050426">
    <property type="entry name" value="Glycosyltransferase_28"/>
</dbReference>
<dbReference type="Pfam" id="PF06722">
    <property type="entry name" value="EryCIII-like_C"/>
    <property type="match status" value="1"/>
</dbReference>
<evidence type="ECO:0000259" key="4">
    <source>
        <dbReference type="Pfam" id="PF06722"/>
    </source>
</evidence>
<dbReference type="SUPFAM" id="SSF53756">
    <property type="entry name" value="UDP-Glycosyltransferase/glycogen phosphorylase"/>
    <property type="match status" value="1"/>
</dbReference>
<accession>A0A402DN07</accession>
<keyword evidence="2" id="KW-0328">Glycosyltransferase</keyword>
<dbReference type="EMBL" id="BIMR01000028">
    <property type="protein sequence ID" value="GCE75503.1"/>
    <property type="molecule type" value="Genomic_DNA"/>
</dbReference>
<feature type="domain" description="Erythromycin biosynthesis protein CIII-like C-terminal" evidence="4">
    <location>
        <begin position="290"/>
        <end position="431"/>
    </location>
</feature>
<dbReference type="GO" id="GO:0017000">
    <property type="term" value="P:antibiotic biosynthetic process"/>
    <property type="evidence" value="ECO:0007669"/>
    <property type="project" value="UniProtKB-ARBA"/>
</dbReference>
<organism evidence="6 7">
    <name type="scientific">Cellulomonas biazotea</name>
    <dbReference type="NCBI Taxonomy" id="1709"/>
    <lineage>
        <taxon>Bacteria</taxon>
        <taxon>Bacillati</taxon>
        <taxon>Actinomycetota</taxon>
        <taxon>Actinomycetes</taxon>
        <taxon>Micrococcales</taxon>
        <taxon>Cellulomonadaceae</taxon>
        <taxon>Cellulomonas</taxon>
    </lineage>
</organism>
<evidence type="ECO:0000313" key="6">
    <source>
        <dbReference type="EMBL" id="GCE75503.1"/>
    </source>
</evidence>
<evidence type="ECO:0000256" key="1">
    <source>
        <dbReference type="ARBA" id="ARBA00006962"/>
    </source>
</evidence>
<evidence type="ECO:0000259" key="5">
    <source>
        <dbReference type="Pfam" id="PF21036"/>
    </source>
</evidence>
<dbReference type="OrthoDB" id="6620093at2"/>
<reference evidence="6 7" key="1">
    <citation type="submission" date="2019-01" db="EMBL/GenBank/DDBJ databases">
        <title>Draft genome sequence of Cellulomonas takizawaensis strain TKZ-21.</title>
        <authorList>
            <person name="Yamamura H."/>
            <person name="Hayashi T."/>
            <person name="Hamada M."/>
            <person name="Serisawa Y."/>
            <person name="Matsuyama K."/>
            <person name="Nakagawa Y."/>
            <person name="Otoguro M."/>
            <person name="Yanagida F."/>
            <person name="Hayakawa M."/>
        </authorList>
    </citation>
    <scope>NUCLEOTIDE SEQUENCE [LARGE SCALE GENOMIC DNA]</scope>
    <source>
        <strain evidence="6 7">NBRC12680</strain>
    </source>
</reference>
<dbReference type="GO" id="GO:0016758">
    <property type="term" value="F:hexosyltransferase activity"/>
    <property type="evidence" value="ECO:0007669"/>
    <property type="project" value="UniProtKB-ARBA"/>
</dbReference>
<evidence type="ECO:0000313" key="7">
    <source>
        <dbReference type="Proteomes" id="UP000289954"/>
    </source>
</evidence>
<dbReference type="Pfam" id="PF21036">
    <property type="entry name" value="EryCIII-like_N"/>
    <property type="match status" value="1"/>
</dbReference>
<gene>
    <name evidence="6" type="ORF">CBZ_05590</name>
</gene>
<dbReference type="GO" id="GO:0008194">
    <property type="term" value="F:UDP-glycosyltransferase activity"/>
    <property type="evidence" value="ECO:0007669"/>
    <property type="project" value="InterPro"/>
</dbReference>
<comment type="caution">
    <text evidence="6">The sequence shown here is derived from an EMBL/GenBank/DDBJ whole genome shotgun (WGS) entry which is preliminary data.</text>
</comment>
<name>A0A402DN07_9CELL</name>
<protein>
    <submittedName>
        <fullName evidence="6">Glycosyl transferase</fullName>
    </submittedName>
</protein>
<evidence type="ECO:0000256" key="2">
    <source>
        <dbReference type="ARBA" id="ARBA00022676"/>
    </source>
</evidence>
<dbReference type="Proteomes" id="UP000289954">
    <property type="component" value="Unassembled WGS sequence"/>
</dbReference>
<dbReference type="Gene3D" id="3.40.50.2000">
    <property type="entry name" value="Glycogen Phosphorylase B"/>
    <property type="match status" value="2"/>
</dbReference>
<dbReference type="PANTHER" id="PTHR48050">
    <property type="entry name" value="STEROL 3-BETA-GLUCOSYLTRANSFERASE"/>
    <property type="match status" value="1"/>
</dbReference>
<dbReference type="InterPro" id="IPR010610">
    <property type="entry name" value="EryCIII-like_C"/>
</dbReference>
<feature type="domain" description="Erythromycin biosynthesis protein CIII-like N-terminal" evidence="5">
    <location>
        <begin position="24"/>
        <end position="141"/>
    </location>
</feature>
<sequence>MSRILFALTPITGHVRPALPLVRALADAGHDVVVYTGTKFAPAVAAAGATVAPVVHGRDLDDATLDDWAREHGAPEPGVKRLQWDVTQHFLGPVPGYLQDLEAVVAQGRPDVVVLDTTSVAGALLARRHDLPSVQVTVTPLPVSSRDTAPFGTGLQPPRTGLQALRYRVLDAVIKRVVFRDAQRAALRLVDEVGVPRPDGFFMDWMPTFATRVLHLSVPSMEYPRSDLPGNVEIVGAVLPHGVDLFEPPAWWGDVVAARAAGRPVVLVTQGTVATDPERLLFPAIEALSDGEALVVVTTGTAEPQDVLPHPADHVRAARFVPFEHLLPMVDVMVTNGGFGGVQQALAAGVPLVVAGRTEDKAEVGARVAWSGVGVAMETDPTTDATTSRAVADGVRRVLDNPSFARRAREVAQEYAGYDAVARVVEVVEELAGTSAGSEAVAA</sequence>
<comment type="similarity">
    <text evidence="1">Belongs to the glycosyltransferase 28 family.</text>
</comment>
<proteinExistence type="inferred from homology"/>
<dbReference type="InterPro" id="IPR048284">
    <property type="entry name" value="EryCIII-like_N"/>
</dbReference>
<evidence type="ECO:0000256" key="3">
    <source>
        <dbReference type="ARBA" id="ARBA00022679"/>
    </source>
</evidence>
<dbReference type="FunFam" id="3.40.50.2000:FF:000072">
    <property type="entry name" value="Glycosyl transferase"/>
    <property type="match status" value="1"/>
</dbReference>
<dbReference type="AlphaFoldDB" id="A0A402DN07"/>
<dbReference type="PANTHER" id="PTHR48050:SF13">
    <property type="entry name" value="STEROL 3-BETA-GLUCOSYLTRANSFERASE UGT80A2"/>
    <property type="match status" value="1"/>
</dbReference>
<keyword evidence="3 6" id="KW-0808">Transferase</keyword>
<dbReference type="RefSeq" id="WP_130780105.1">
    <property type="nucleotide sequence ID" value="NZ_BIMR01000028.1"/>
</dbReference>
<dbReference type="CDD" id="cd03784">
    <property type="entry name" value="GT1_Gtf-like"/>
    <property type="match status" value="1"/>
</dbReference>
<dbReference type="InterPro" id="IPR002213">
    <property type="entry name" value="UDP_glucos_trans"/>
</dbReference>